<dbReference type="SMART" id="SM00130">
    <property type="entry name" value="KR"/>
    <property type="match status" value="8"/>
</dbReference>
<evidence type="ECO:0000256" key="1">
    <source>
        <dbReference type="ARBA" id="ARBA00022572"/>
    </source>
</evidence>
<feature type="domain" description="Kringle" evidence="4">
    <location>
        <begin position="1225"/>
        <end position="1314"/>
    </location>
</feature>
<evidence type="ECO:0000259" key="4">
    <source>
        <dbReference type="PROSITE" id="PS50070"/>
    </source>
</evidence>
<dbReference type="PANTHER" id="PTHR24261">
    <property type="entry name" value="PLASMINOGEN-RELATED"/>
    <property type="match status" value="1"/>
</dbReference>
<dbReference type="Gene3D" id="2.40.20.10">
    <property type="entry name" value="Plasminogen Kringle 4"/>
    <property type="match status" value="9"/>
</dbReference>
<evidence type="ECO:0000256" key="3">
    <source>
        <dbReference type="PROSITE-ProRule" id="PRU00121"/>
    </source>
</evidence>
<evidence type="ECO:0000313" key="5">
    <source>
        <dbReference type="EMBL" id="CAD7244772.1"/>
    </source>
</evidence>
<feature type="domain" description="Kringle" evidence="4">
    <location>
        <begin position="1327"/>
        <end position="1385"/>
    </location>
</feature>
<evidence type="ECO:0000256" key="2">
    <source>
        <dbReference type="ARBA" id="ARBA00023157"/>
    </source>
</evidence>
<dbReference type="Pfam" id="PF00051">
    <property type="entry name" value="Kringle"/>
    <property type="match status" value="6"/>
</dbReference>
<organism evidence="5">
    <name type="scientific">Darwinula stevensoni</name>
    <dbReference type="NCBI Taxonomy" id="69355"/>
    <lineage>
        <taxon>Eukaryota</taxon>
        <taxon>Metazoa</taxon>
        <taxon>Ecdysozoa</taxon>
        <taxon>Arthropoda</taxon>
        <taxon>Crustacea</taxon>
        <taxon>Oligostraca</taxon>
        <taxon>Ostracoda</taxon>
        <taxon>Podocopa</taxon>
        <taxon>Podocopida</taxon>
        <taxon>Darwinulocopina</taxon>
        <taxon>Darwinuloidea</taxon>
        <taxon>Darwinulidae</taxon>
        <taxon>Darwinula</taxon>
    </lineage>
</organism>
<dbReference type="InterPro" id="IPR050759">
    <property type="entry name" value="Serine_protease_kringle"/>
</dbReference>
<sequence length="1425" mass="161695">MSHILSLPTGAIPLITENPAVSSSMESRGSWAERHRAFLALLLLLRNVTSIDFIPYLAVHPGQRYGNVASEFETATLGTCGIKCVMQKPTPCYAFNYRETDRSCHLILDANGTLMEADGYRSFVQSESLPICIFRFRDVTQTTLFPYLGLCLKMHPKIPNANVSFEGWNGSYPAPAGGIVTFRCRHPNGFTDGAHLHTAECAPLDPDSWCFSFQEGEKVHVYPECRLTEKGREYIGRVNVTESGRGCLDWRDYPYGTPDDFNVTVEVKEFLESKSPFDPDRTPATNAAFEVHFLNLDSWSHQNFCRNPSGRDRPWCFVSDPAEQWEYCDIPTCTDPVPPECKTTQQGGEYVGRANATIAGDPCVPWKVAFGEIGVFLPAFPDGDRVDSEHNFCRNPIGAVAPFCYYRDDFDDFWERYCDIPFCDREVGAVGEGVHPECRLSERGKEYVGSKNETETGKGCLPWDSRLYDRRWDFRSFASEAFFVDGLFNALSGEYELPSHDRCRNPGSYRRRPWCFVSDVDAKWEYCDIPFCHDLAPPECKVSQRGAEYAGKKNVTISGYPCLNWLSIVEGNRPYSFSDELDGRHTFCRNPVGFLNGPACFISQMDWEYCDVPYCQFDDEERCDVRVDGQCVSPVECKTDAIGLSYTGTKNVTRYGHKCQAWMSNSPNNKVPIFEDYTDEQQILNPRESGDYYGTASFPDDVHPRHNFCRNPFGDEGGPCPLHPMGLTKLDPRRRRLYRRRPWCFVTDVDTNWEYCDIPFCHDFSSPEPANESDRKGGEYVGKRNVMISGFPYTNYREEERRPKKKLEFQHTSTSLDQHNLSLPTGAIPLITENPAVSSSMESRGSWAERHGAFLALLLLLRNVTSIDFIPYLAVHPGQRYGNVTSEFETATLGTRGIKCVMQKPTPCYAFNCRETDRSCHLILDANGTLLEADGYRSFVQNVTQTTLFPYLGLCLKKHPKIPNANVSFEGWNGSYPAPAGGTVTFRCRHPNGFTDGAHLHTAACAPLDPDSWCISFQEGAVECEKVHVYPECRLTEKGREYIGRVNVTESGRGCLDWRDYPYGTPDDFNVTVEVKEFLESKSPFDPDRTPATNAAFEVHFLNLDSWSHQNFCRNPSGRDRPWCFVSDPPAKQWEYCDIPTCTDTGKNPSLHFQPPVFLPAFPDGDRVDSEHNFCRNPIGAVAPFCYYRDDFDDFWERYCDIPFCDREVGAVGEGVHPECRLSERGKDYVGSKNETETGKGCLPWDSQLYDRRWDFRSFASEEFFVDGLFNALSGEYELPSHNRCRNPGSYRRRPWCFVSDVDAKWEYCDIPYCHALGPPECKVSQRGAEYAGKKNVTISGYPCLNWLSIVEGNRPYSFSDELDGRHTFCRNPVGFLNGPACFISVYLTLITLQGITVKLLLLATLQAQLPVTQSLIYFHRPAWL</sequence>
<dbReference type="PANTHER" id="PTHR24261:SF7">
    <property type="entry name" value="KRINGLE DOMAIN-CONTAINING PROTEIN"/>
    <property type="match status" value="1"/>
</dbReference>
<feature type="domain" description="Kringle" evidence="4">
    <location>
        <begin position="545"/>
        <end position="615"/>
    </location>
</feature>
<keyword evidence="6" id="KW-1185">Reference proteome</keyword>
<feature type="disulfide bond" evidence="3">
    <location>
        <begin position="305"/>
        <end position="328"/>
    </location>
</feature>
<dbReference type="CDD" id="cd00108">
    <property type="entry name" value="KR"/>
    <property type="match status" value="1"/>
</dbReference>
<dbReference type="PROSITE" id="PS00021">
    <property type="entry name" value="KRINGLE_1"/>
    <property type="match status" value="2"/>
</dbReference>
<feature type="domain" description="Kringle" evidence="4">
    <location>
        <begin position="230"/>
        <end position="333"/>
    </location>
</feature>
<feature type="domain" description="Kringle" evidence="4">
    <location>
        <begin position="1149"/>
        <end position="1205"/>
    </location>
</feature>
<keyword evidence="2 3" id="KW-1015">Disulfide bond</keyword>
<dbReference type="Proteomes" id="UP000677054">
    <property type="component" value="Unassembled WGS sequence"/>
</dbReference>
<protein>
    <recommendedName>
        <fullName evidence="4">Kringle domain-containing protein</fullName>
    </recommendedName>
</protein>
<reference evidence="5" key="1">
    <citation type="submission" date="2020-11" db="EMBL/GenBank/DDBJ databases">
        <authorList>
            <person name="Tran Van P."/>
        </authorList>
    </citation>
    <scope>NUCLEOTIDE SEQUENCE</scope>
</reference>
<feature type="domain" description="Kringle" evidence="4">
    <location>
        <begin position="346"/>
        <end position="423"/>
    </location>
</feature>
<dbReference type="EMBL" id="CAJPEV010000708">
    <property type="protein sequence ID" value="CAG0887793.1"/>
    <property type="molecule type" value="Genomic_DNA"/>
</dbReference>
<dbReference type="PRINTS" id="PR00018">
    <property type="entry name" value="KRINGLE"/>
</dbReference>
<dbReference type="InterPro" id="IPR018056">
    <property type="entry name" value="Kringle_CS"/>
</dbReference>
<dbReference type="OrthoDB" id="1915767at2759"/>
<keyword evidence="1 3" id="KW-0420">Kringle</keyword>
<dbReference type="SUPFAM" id="SSF57440">
    <property type="entry name" value="Kringle-like"/>
    <property type="match status" value="9"/>
</dbReference>
<name>A0A7R9A6H1_9CRUS</name>
<dbReference type="InterPro" id="IPR038178">
    <property type="entry name" value="Kringle_sf"/>
</dbReference>
<comment type="caution">
    <text evidence="3">Lacks conserved residue(s) required for the propagation of feature annotation.</text>
</comment>
<feature type="domain" description="Kringle" evidence="4">
    <location>
        <begin position="643"/>
        <end position="761"/>
    </location>
</feature>
<dbReference type="InterPro" id="IPR000001">
    <property type="entry name" value="Kringle"/>
</dbReference>
<feature type="domain" description="Kringle" evidence="4">
    <location>
        <begin position="1038"/>
        <end position="1142"/>
    </location>
</feature>
<gene>
    <name evidence="5" type="ORF">DSTB1V02_LOCUS4659</name>
</gene>
<proteinExistence type="predicted"/>
<dbReference type="InterPro" id="IPR013806">
    <property type="entry name" value="Kringle-like"/>
</dbReference>
<accession>A0A7R9A6H1</accession>
<feature type="domain" description="Kringle" evidence="4">
    <location>
        <begin position="443"/>
        <end position="532"/>
    </location>
</feature>
<evidence type="ECO:0000313" key="6">
    <source>
        <dbReference type="Proteomes" id="UP000677054"/>
    </source>
</evidence>
<dbReference type="EMBL" id="LR900225">
    <property type="protein sequence ID" value="CAD7244772.1"/>
    <property type="molecule type" value="Genomic_DNA"/>
</dbReference>
<dbReference type="PROSITE" id="PS50070">
    <property type="entry name" value="KRINGLE_2"/>
    <property type="match status" value="9"/>
</dbReference>